<gene>
    <name evidence="2" type="ORF">GCM10011613_25000</name>
</gene>
<dbReference type="RefSeq" id="WP_189419103.1">
    <property type="nucleotide sequence ID" value="NZ_BMYZ01000002.1"/>
</dbReference>
<organism evidence="2 3">
    <name type="scientific">Cellvibrio zantedeschiae</name>
    <dbReference type="NCBI Taxonomy" id="1237077"/>
    <lineage>
        <taxon>Bacteria</taxon>
        <taxon>Pseudomonadati</taxon>
        <taxon>Pseudomonadota</taxon>
        <taxon>Gammaproteobacteria</taxon>
        <taxon>Cellvibrionales</taxon>
        <taxon>Cellvibrionaceae</taxon>
        <taxon>Cellvibrio</taxon>
    </lineage>
</organism>
<reference evidence="3" key="1">
    <citation type="journal article" date="2019" name="Int. J. Syst. Evol. Microbiol.">
        <title>The Global Catalogue of Microorganisms (GCM) 10K type strain sequencing project: providing services to taxonomists for standard genome sequencing and annotation.</title>
        <authorList>
            <consortium name="The Broad Institute Genomics Platform"/>
            <consortium name="The Broad Institute Genome Sequencing Center for Infectious Disease"/>
            <person name="Wu L."/>
            <person name="Ma J."/>
        </authorList>
    </citation>
    <scope>NUCLEOTIDE SEQUENCE [LARGE SCALE GENOMIC DNA]</scope>
    <source>
        <strain evidence="3">KCTC 32239</strain>
    </source>
</reference>
<sequence length="147" mass="16242">MKKIIGLFFLICLQANAQTKIEIFADGPVALARVADTNVTVFDLSLPARLDESAPDFPADPTLAEIQAKAWLASPAGKQHIANLKDAYRGQQQLMAYDIRKVPAIVFESGRYVIYGTLDLAVAVRDYDNYRRAHPELKQGGRDEAAH</sequence>
<proteinExistence type="predicted"/>
<protein>
    <submittedName>
        <fullName evidence="2">Integrating conjugative element protein</fullName>
    </submittedName>
</protein>
<evidence type="ECO:0000313" key="2">
    <source>
        <dbReference type="EMBL" id="GGY79192.1"/>
    </source>
</evidence>
<dbReference type="Proteomes" id="UP000619761">
    <property type="component" value="Unassembled WGS sequence"/>
</dbReference>
<evidence type="ECO:0000313" key="3">
    <source>
        <dbReference type="Proteomes" id="UP000619761"/>
    </source>
</evidence>
<name>A0ABQ3B5J1_9GAMM</name>
<keyword evidence="1" id="KW-0732">Signal</keyword>
<dbReference type="InterPro" id="IPR011090">
    <property type="entry name" value="Integr_conj_element_PFL4709"/>
</dbReference>
<feature type="chain" id="PRO_5046851752" evidence="1">
    <location>
        <begin position="18"/>
        <end position="147"/>
    </location>
</feature>
<feature type="signal peptide" evidence="1">
    <location>
        <begin position="1"/>
        <end position="17"/>
    </location>
</feature>
<accession>A0ABQ3B5J1</accession>
<dbReference type="EMBL" id="BMYZ01000002">
    <property type="protein sequence ID" value="GGY79192.1"/>
    <property type="molecule type" value="Genomic_DNA"/>
</dbReference>
<dbReference type="Pfam" id="PF07511">
    <property type="entry name" value="DUF1525"/>
    <property type="match status" value="1"/>
</dbReference>
<comment type="caution">
    <text evidence="2">The sequence shown here is derived from an EMBL/GenBank/DDBJ whole genome shotgun (WGS) entry which is preliminary data.</text>
</comment>
<evidence type="ECO:0000256" key="1">
    <source>
        <dbReference type="SAM" id="SignalP"/>
    </source>
</evidence>
<keyword evidence="3" id="KW-1185">Reference proteome</keyword>